<evidence type="ECO:0008006" key="3">
    <source>
        <dbReference type="Google" id="ProtNLM"/>
    </source>
</evidence>
<accession>A0ABW4VK97</accession>
<dbReference type="PROSITE" id="PS51257">
    <property type="entry name" value="PROKAR_LIPOPROTEIN"/>
    <property type="match status" value="1"/>
</dbReference>
<name>A0ABW4VK97_9BACT</name>
<organism evidence="1 2">
    <name type="scientific">Belliella marina</name>
    <dbReference type="NCBI Taxonomy" id="1644146"/>
    <lineage>
        <taxon>Bacteria</taxon>
        <taxon>Pseudomonadati</taxon>
        <taxon>Bacteroidota</taxon>
        <taxon>Cytophagia</taxon>
        <taxon>Cytophagales</taxon>
        <taxon>Cyclobacteriaceae</taxon>
        <taxon>Belliella</taxon>
    </lineage>
</organism>
<reference evidence="2" key="1">
    <citation type="journal article" date="2019" name="Int. J. Syst. Evol. Microbiol.">
        <title>The Global Catalogue of Microorganisms (GCM) 10K type strain sequencing project: providing services to taxonomists for standard genome sequencing and annotation.</title>
        <authorList>
            <consortium name="The Broad Institute Genomics Platform"/>
            <consortium name="The Broad Institute Genome Sequencing Center for Infectious Disease"/>
            <person name="Wu L."/>
            <person name="Ma J."/>
        </authorList>
    </citation>
    <scope>NUCLEOTIDE SEQUENCE [LARGE SCALE GENOMIC DNA]</scope>
    <source>
        <strain evidence="2">CGMCC 1.15180</strain>
    </source>
</reference>
<evidence type="ECO:0000313" key="2">
    <source>
        <dbReference type="Proteomes" id="UP001597361"/>
    </source>
</evidence>
<gene>
    <name evidence="1" type="ORF">ACFSKL_00250</name>
</gene>
<dbReference type="Proteomes" id="UP001597361">
    <property type="component" value="Unassembled WGS sequence"/>
</dbReference>
<comment type="caution">
    <text evidence="1">The sequence shown here is derived from an EMBL/GenBank/DDBJ whole genome shotgun (WGS) entry which is preliminary data.</text>
</comment>
<protein>
    <recommendedName>
        <fullName evidence="3">Lipoprotein</fullName>
    </recommendedName>
</protein>
<sequence length="189" mass="21897">MKLRLILFILGIGLLFSCNRKTEYEKVKQRELESGKIQEDIFLGLKFGMPRKEFFAACWEMNKEGVLMQGAHALMVQYKAEFPSGKMANMFFYPKFEEGKLFYMPVEFQYRDWFPTNPEFSSENLVMDVVAYFEGLYGEGFFKVEDSSGAFAMVKVDGNRLVRVHIKSLSAVSVDILDLRVRDIKDIDS</sequence>
<evidence type="ECO:0000313" key="1">
    <source>
        <dbReference type="EMBL" id="MFD2033195.1"/>
    </source>
</evidence>
<dbReference type="RefSeq" id="WP_376882203.1">
    <property type="nucleotide sequence ID" value="NZ_JBHUHR010000001.1"/>
</dbReference>
<dbReference type="EMBL" id="JBHUHR010000001">
    <property type="protein sequence ID" value="MFD2033195.1"/>
    <property type="molecule type" value="Genomic_DNA"/>
</dbReference>
<keyword evidence="2" id="KW-1185">Reference proteome</keyword>
<proteinExistence type="predicted"/>